<evidence type="ECO:0000313" key="1">
    <source>
        <dbReference type="EMBL" id="OHA34527.1"/>
    </source>
</evidence>
<dbReference type="Proteomes" id="UP000176221">
    <property type="component" value="Unassembled WGS sequence"/>
</dbReference>
<dbReference type="InterPro" id="IPR013785">
    <property type="entry name" value="Aldolase_TIM"/>
</dbReference>
<sequence length="195" mass="22042">MAKKTLIIAEVKTKSPFGWKSSDTWKNLFRIADEIGDIISIHTDPRWGGSLKLIERARGLTKKPILAKGIHRTDEDVKEATAAGADYVLVVGRIPLVHMNKCWIEPLVLEELNKIPLRFKVVWNTRDQYSGGKKHQTFSEARKLWKGWICQASHIRNIDDIQKGADAVLVGTHLVEFAKSLKHDPKATARKLTKS</sequence>
<name>A0A1G2NEL9_9BACT</name>
<dbReference type="Gene3D" id="3.20.20.70">
    <property type="entry name" value="Aldolase class I"/>
    <property type="match status" value="1"/>
</dbReference>
<evidence type="ECO:0000313" key="2">
    <source>
        <dbReference type="Proteomes" id="UP000176221"/>
    </source>
</evidence>
<dbReference type="AlphaFoldDB" id="A0A1G2NEL9"/>
<dbReference type="UniPathway" id="UPA00035">
    <property type="reaction ID" value="UER00043"/>
</dbReference>
<dbReference type="EMBL" id="MHRX01000010">
    <property type="protein sequence ID" value="OHA34527.1"/>
    <property type="molecule type" value="Genomic_DNA"/>
</dbReference>
<dbReference type="STRING" id="1802319.A2928_04380"/>
<dbReference type="GO" id="GO:0004425">
    <property type="term" value="F:indole-3-glycerol-phosphate synthase activity"/>
    <property type="evidence" value="ECO:0007669"/>
    <property type="project" value="UniProtKB-EC"/>
</dbReference>
<gene>
    <name evidence="1" type="ORF">A2928_04380</name>
</gene>
<proteinExistence type="predicted"/>
<dbReference type="SUPFAM" id="SSF51366">
    <property type="entry name" value="Ribulose-phoshate binding barrel"/>
    <property type="match status" value="1"/>
</dbReference>
<dbReference type="InterPro" id="IPR011060">
    <property type="entry name" value="RibuloseP-bd_barrel"/>
</dbReference>
<reference evidence="1 2" key="1">
    <citation type="journal article" date="2016" name="Nat. Commun.">
        <title>Thousands of microbial genomes shed light on interconnected biogeochemical processes in an aquifer system.</title>
        <authorList>
            <person name="Anantharaman K."/>
            <person name="Brown C.T."/>
            <person name="Hug L.A."/>
            <person name="Sharon I."/>
            <person name="Castelle C.J."/>
            <person name="Probst A.J."/>
            <person name="Thomas B.C."/>
            <person name="Singh A."/>
            <person name="Wilkins M.J."/>
            <person name="Karaoz U."/>
            <person name="Brodie E.L."/>
            <person name="Williams K.H."/>
            <person name="Hubbard S.S."/>
            <person name="Banfield J.F."/>
        </authorList>
    </citation>
    <scope>NUCLEOTIDE SEQUENCE [LARGE SCALE GENOMIC DNA]</scope>
</reference>
<protein>
    <submittedName>
        <fullName evidence="1">Uncharacterized protein</fullName>
    </submittedName>
</protein>
<dbReference type="GO" id="GO:0000162">
    <property type="term" value="P:L-tryptophan biosynthetic process"/>
    <property type="evidence" value="ECO:0007669"/>
    <property type="project" value="UniProtKB-UniPathway"/>
</dbReference>
<organism evidence="1 2">
    <name type="scientific">Candidatus Taylorbacteria bacterium RIFCSPLOWO2_01_FULL_45_15b</name>
    <dbReference type="NCBI Taxonomy" id="1802319"/>
    <lineage>
        <taxon>Bacteria</taxon>
        <taxon>Candidatus Tayloriibacteriota</taxon>
    </lineage>
</organism>
<accession>A0A1G2NEL9</accession>
<comment type="caution">
    <text evidence="1">The sequence shown here is derived from an EMBL/GenBank/DDBJ whole genome shotgun (WGS) entry which is preliminary data.</text>
</comment>